<gene>
    <name evidence="1" type="ORF">SAMN05216298_3057</name>
</gene>
<dbReference type="GO" id="GO:0016301">
    <property type="term" value="F:kinase activity"/>
    <property type="evidence" value="ECO:0007669"/>
    <property type="project" value="UniProtKB-KW"/>
</dbReference>
<keyword evidence="1" id="KW-0418">Kinase</keyword>
<dbReference type="STRING" id="380244.SAMN05216298_3057"/>
<protein>
    <submittedName>
        <fullName evidence="1">Shikimate kinase</fullName>
    </submittedName>
</protein>
<sequence>MAILITGMSGTGKSTVLQRLAQLGHTTVDTDEGGWIELAPLPDGTGTERMWVEDRIDALLSVHELSGEPLFIAGTVWNQGRFYPRFDDVVLLSAPVAVVLQRIADRDANPYGKSPAERLRVIADLTEFEPVLRETATVEIDTTRSLDDVVATLAALVDPSLEA</sequence>
<dbReference type="EMBL" id="FNGF01000004">
    <property type="protein sequence ID" value="SDL20717.1"/>
    <property type="molecule type" value="Genomic_DNA"/>
</dbReference>
<keyword evidence="2" id="KW-1185">Reference proteome</keyword>
<evidence type="ECO:0000313" key="2">
    <source>
        <dbReference type="Proteomes" id="UP000198662"/>
    </source>
</evidence>
<name>A0A1G9I648_9ACTN</name>
<dbReference type="AlphaFoldDB" id="A0A1G9I648"/>
<dbReference type="Pfam" id="PF13238">
    <property type="entry name" value="AAA_18"/>
    <property type="match status" value="1"/>
</dbReference>
<dbReference type="Gene3D" id="3.40.50.300">
    <property type="entry name" value="P-loop containing nucleotide triphosphate hydrolases"/>
    <property type="match status" value="2"/>
</dbReference>
<reference evidence="2" key="1">
    <citation type="submission" date="2016-10" db="EMBL/GenBank/DDBJ databases">
        <authorList>
            <person name="Varghese N."/>
            <person name="Submissions S."/>
        </authorList>
    </citation>
    <scope>NUCLEOTIDE SEQUENCE [LARGE SCALE GENOMIC DNA]</scope>
    <source>
        <strain evidence="2">CGMCC 4.3147</strain>
    </source>
</reference>
<organism evidence="1 2">
    <name type="scientific">Glycomyces sambucus</name>
    <dbReference type="NCBI Taxonomy" id="380244"/>
    <lineage>
        <taxon>Bacteria</taxon>
        <taxon>Bacillati</taxon>
        <taxon>Actinomycetota</taxon>
        <taxon>Actinomycetes</taxon>
        <taxon>Glycomycetales</taxon>
        <taxon>Glycomycetaceae</taxon>
        <taxon>Glycomyces</taxon>
    </lineage>
</organism>
<dbReference type="Proteomes" id="UP000198662">
    <property type="component" value="Unassembled WGS sequence"/>
</dbReference>
<dbReference type="InterPro" id="IPR027417">
    <property type="entry name" value="P-loop_NTPase"/>
</dbReference>
<proteinExistence type="predicted"/>
<evidence type="ECO:0000313" key="1">
    <source>
        <dbReference type="EMBL" id="SDL20717.1"/>
    </source>
</evidence>
<dbReference type="SUPFAM" id="SSF52540">
    <property type="entry name" value="P-loop containing nucleoside triphosphate hydrolases"/>
    <property type="match status" value="1"/>
</dbReference>
<keyword evidence="1" id="KW-0808">Transferase</keyword>
<accession>A0A1G9I648</accession>
<dbReference type="RefSeq" id="WP_281243605.1">
    <property type="nucleotide sequence ID" value="NZ_FNGF01000004.1"/>
</dbReference>